<organism evidence="2 3">
    <name type="scientific">Enterobacter cloacae</name>
    <dbReference type="NCBI Taxonomy" id="550"/>
    <lineage>
        <taxon>Bacteria</taxon>
        <taxon>Pseudomonadati</taxon>
        <taxon>Pseudomonadota</taxon>
        <taxon>Gammaproteobacteria</taxon>
        <taxon>Enterobacterales</taxon>
        <taxon>Enterobacteriaceae</taxon>
        <taxon>Enterobacter</taxon>
        <taxon>Enterobacter cloacae complex</taxon>
    </lineage>
</organism>
<reference evidence="2 3" key="1">
    <citation type="submission" date="2018-06" db="EMBL/GenBank/DDBJ databases">
        <authorList>
            <consortium name="Pathogen Informatics"/>
            <person name="Doyle S."/>
        </authorList>
    </citation>
    <scope>NUCLEOTIDE SEQUENCE [LARGE SCALE GENOMIC DNA]</scope>
    <source>
        <strain evidence="2 3">NCTC10005</strain>
    </source>
</reference>
<protein>
    <submittedName>
        <fullName evidence="2">Protein YjeF</fullName>
    </submittedName>
</protein>
<dbReference type="InterPro" id="IPR029056">
    <property type="entry name" value="Ribokinase-like"/>
</dbReference>
<sequence length="147" mass="16218">MLWDADALNLLAINPDKRHNRILTPHPGEAARLLNCSVAEIESDRLLSARRLVKRYGGVAVLKGAGTVIASDEALALLMPEMRAWRVAEWAMCFQASSAHCSGRNFPFMMQPVPAAWLTVRRLTAWLHGMAHAYAGHRSFLHAAACC</sequence>
<dbReference type="Gene3D" id="3.40.1190.20">
    <property type="match status" value="1"/>
</dbReference>
<name>A0A377M9S2_ENTCL</name>
<dbReference type="SUPFAM" id="SSF53613">
    <property type="entry name" value="Ribokinase-like"/>
    <property type="match status" value="1"/>
</dbReference>
<evidence type="ECO:0000259" key="1">
    <source>
        <dbReference type="PROSITE" id="PS51383"/>
    </source>
</evidence>
<dbReference type="EMBL" id="UGJB01000004">
    <property type="protein sequence ID" value="STQ14663.1"/>
    <property type="molecule type" value="Genomic_DNA"/>
</dbReference>
<proteinExistence type="predicted"/>
<dbReference type="GO" id="GO:0016836">
    <property type="term" value="F:hydro-lyase activity"/>
    <property type="evidence" value="ECO:0007669"/>
    <property type="project" value="InterPro"/>
</dbReference>
<gene>
    <name evidence="2" type="primary">yjeF_1</name>
    <name evidence="2" type="ORF">NCTC10005_07528</name>
</gene>
<dbReference type="PROSITE" id="PS51383">
    <property type="entry name" value="YJEF_C_3"/>
    <property type="match status" value="1"/>
</dbReference>
<dbReference type="Proteomes" id="UP000255106">
    <property type="component" value="Unassembled WGS sequence"/>
</dbReference>
<accession>A0A377M9S2</accession>
<evidence type="ECO:0000313" key="3">
    <source>
        <dbReference type="Proteomes" id="UP000255106"/>
    </source>
</evidence>
<feature type="domain" description="YjeF C-terminal" evidence="1">
    <location>
        <begin position="1"/>
        <end position="71"/>
    </location>
</feature>
<dbReference type="Pfam" id="PF01256">
    <property type="entry name" value="Carb_kinase"/>
    <property type="match status" value="1"/>
</dbReference>
<dbReference type="InterPro" id="IPR000631">
    <property type="entry name" value="CARKD"/>
</dbReference>
<dbReference type="AlphaFoldDB" id="A0A377M9S2"/>
<evidence type="ECO:0000313" key="2">
    <source>
        <dbReference type="EMBL" id="STQ14663.1"/>
    </source>
</evidence>